<dbReference type="InterPro" id="IPR012668">
    <property type="entry name" value="CHP02466"/>
</dbReference>
<dbReference type="Gene3D" id="2.60.120.620">
    <property type="entry name" value="q2cbj1_9rhob like domain"/>
    <property type="match status" value="1"/>
</dbReference>
<dbReference type="EMBL" id="UINC01049801">
    <property type="protein sequence ID" value="SVB62012.1"/>
    <property type="molecule type" value="Genomic_DNA"/>
</dbReference>
<gene>
    <name evidence="1" type="ORF">METZ01_LOCUS214866</name>
</gene>
<dbReference type="AlphaFoldDB" id="A0A382FHA4"/>
<dbReference type="Pfam" id="PF13759">
    <property type="entry name" value="2OG-FeII_Oxy_5"/>
    <property type="match status" value="1"/>
</dbReference>
<name>A0A382FHA4_9ZZZZ</name>
<feature type="non-terminal residue" evidence="1">
    <location>
        <position position="1"/>
    </location>
</feature>
<accession>A0A382FHA4</accession>
<evidence type="ECO:0000313" key="1">
    <source>
        <dbReference type="EMBL" id="SVB62012.1"/>
    </source>
</evidence>
<organism evidence="1">
    <name type="scientific">marine metagenome</name>
    <dbReference type="NCBI Taxonomy" id="408172"/>
    <lineage>
        <taxon>unclassified sequences</taxon>
        <taxon>metagenomes</taxon>
        <taxon>ecological metagenomes</taxon>
    </lineage>
</organism>
<evidence type="ECO:0008006" key="2">
    <source>
        <dbReference type="Google" id="ProtNLM"/>
    </source>
</evidence>
<sequence length="69" mass="7845">DGKSNMTCRGQIEFIYSNDQLGSNGTHKIIPKTGDILLFDARLKHCVYPFTSDVERISMSFNVNVNFME</sequence>
<protein>
    <recommendedName>
        <fullName evidence="2">Prolyl 4-hydroxylase alpha subunit Fe(2+) 2OG dioxygenase domain-containing protein</fullName>
    </recommendedName>
</protein>
<reference evidence="1" key="1">
    <citation type="submission" date="2018-05" db="EMBL/GenBank/DDBJ databases">
        <authorList>
            <person name="Lanie J.A."/>
            <person name="Ng W.-L."/>
            <person name="Kazmierczak K.M."/>
            <person name="Andrzejewski T.M."/>
            <person name="Davidsen T.M."/>
            <person name="Wayne K.J."/>
            <person name="Tettelin H."/>
            <person name="Glass J.I."/>
            <person name="Rusch D."/>
            <person name="Podicherti R."/>
            <person name="Tsui H.-C.T."/>
            <person name="Winkler M.E."/>
        </authorList>
    </citation>
    <scope>NUCLEOTIDE SEQUENCE</scope>
</reference>
<proteinExistence type="predicted"/>
<dbReference type="SUPFAM" id="SSF51197">
    <property type="entry name" value="Clavaminate synthase-like"/>
    <property type="match status" value="1"/>
</dbReference>